<accession>A0ABY8VIT6</accession>
<dbReference type="InterPro" id="IPR007400">
    <property type="entry name" value="PrpF-like"/>
</dbReference>
<organism evidence="3 4">
    <name type="scientific">Corynebacterium suedekumii</name>
    <dbReference type="NCBI Taxonomy" id="3049801"/>
    <lineage>
        <taxon>Bacteria</taxon>
        <taxon>Bacillati</taxon>
        <taxon>Actinomycetota</taxon>
        <taxon>Actinomycetes</taxon>
        <taxon>Mycobacteriales</taxon>
        <taxon>Corynebacteriaceae</taxon>
        <taxon>Corynebacterium</taxon>
    </lineage>
</organism>
<dbReference type="Proteomes" id="UP001238805">
    <property type="component" value="Chromosome"/>
</dbReference>
<keyword evidence="2" id="KW-0413">Isomerase</keyword>
<dbReference type="RefSeq" id="WP_284874160.1">
    <property type="nucleotide sequence ID" value="NZ_CP126970.1"/>
</dbReference>
<evidence type="ECO:0000256" key="2">
    <source>
        <dbReference type="ARBA" id="ARBA00023235"/>
    </source>
</evidence>
<dbReference type="PANTHER" id="PTHR43709:SF2">
    <property type="entry name" value="DUF453 DOMAIN PROTEIN (AFU_ORTHOLOGUE AFUA_6G00360)"/>
    <property type="match status" value="1"/>
</dbReference>
<evidence type="ECO:0000313" key="4">
    <source>
        <dbReference type="Proteomes" id="UP001238805"/>
    </source>
</evidence>
<reference evidence="3 4" key="1">
    <citation type="submission" date="2023-05" db="EMBL/GenBank/DDBJ databases">
        <title>Corynebacterium suedekumii sp. nov. and Corynebacterium breve sp. nov. isolated from raw cow's milk.</title>
        <authorList>
            <person name="Baer M.K."/>
            <person name="Mehl L."/>
            <person name="Hellmuth R."/>
            <person name="Marke G."/>
            <person name="Lipski A."/>
        </authorList>
    </citation>
    <scope>NUCLEOTIDE SEQUENCE [LARGE SCALE GENOMIC DNA]</scope>
    <source>
        <strain evidence="3 4">LM112</strain>
    </source>
</reference>
<protein>
    <submittedName>
        <fullName evidence="3">PrpF domain-containing protein</fullName>
    </submittedName>
</protein>
<keyword evidence="4" id="KW-1185">Reference proteome</keyword>
<dbReference type="EMBL" id="CP126970">
    <property type="protein sequence ID" value="WIM69566.1"/>
    <property type="molecule type" value="Genomic_DNA"/>
</dbReference>
<dbReference type="SUPFAM" id="SSF54506">
    <property type="entry name" value="Diaminopimelate epimerase-like"/>
    <property type="match status" value="2"/>
</dbReference>
<dbReference type="PANTHER" id="PTHR43709">
    <property type="entry name" value="ACONITATE ISOMERASE-RELATED"/>
    <property type="match status" value="1"/>
</dbReference>
<dbReference type="Gene3D" id="3.10.310.10">
    <property type="entry name" value="Diaminopimelate Epimerase, Chain A, domain 1"/>
    <property type="match status" value="2"/>
</dbReference>
<sequence>MSIAELPVTLIRGGTSRAAFLRLPDLPESTAERDRLCLNLIGSPDPQAVDGLGGGVSSNSKVMAVGTPSEHPDCPAGVDLVSLFAQVSPTEPTVDWSGNCGNISSAITAFALHRGLLHASGDRLTCRVWNANTDSVLELSHPLVRGRLPDVGDFHLDGVDTDGARIDVRFLHPGGEKSGLILPHGPRTVLPGSELEVSLVDIANPIVMLRAGDVGVDPTRPSAELNADAGLLDRLESIRGEAAVLLGLSGPVLPRVAIIGRGDQVPVIMTSVGRVHHALPATGILALGGAIALGGTVADRPAASETVLRHPKGTVTVSAAVSASGDELEWVALARTARIIMDGTARIPR</sequence>
<dbReference type="Pfam" id="PF04303">
    <property type="entry name" value="PrpF"/>
    <property type="match status" value="1"/>
</dbReference>
<name>A0ABY8VIT6_9CORY</name>
<proteinExistence type="inferred from homology"/>
<evidence type="ECO:0000256" key="1">
    <source>
        <dbReference type="ARBA" id="ARBA00007673"/>
    </source>
</evidence>
<comment type="similarity">
    <text evidence="1">Belongs to the PrpF family.</text>
</comment>
<evidence type="ECO:0000313" key="3">
    <source>
        <dbReference type="EMBL" id="WIM69566.1"/>
    </source>
</evidence>
<gene>
    <name evidence="3" type="ORF">QP029_09955</name>
</gene>